<feature type="domain" description="Response regulatory" evidence="8">
    <location>
        <begin position="6"/>
        <end position="120"/>
    </location>
</feature>
<dbReference type="Gene3D" id="3.40.50.2300">
    <property type="match status" value="1"/>
</dbReference>
<reference evidence="9" key="1">
    <citation type="journal article" date="2021" name="Arch. Microbiol.">
        <title>Methyloradius palustris gen. nov., sp. nov., a methanol-oxidizing bacterium isolated from snow.</title>
        <authorList>
            <person name="Miyadera T."/>
            <person name="Kojima H."/>
            <person name="Fukui M."/>
        </authorList>
    </citation>
    <scope>NUCLEOTIDE SEQUENCE</scope>
    <source>
        <strain evidence="9">Zm11</strain>
    </source>
</reference>
<dbReference type="InterPro" id="IPR025943">
    <property type="entry name" value="Sigma_54_int_dom_ATP-bd_2"/>
</dbReference>
<evidence type="ECO:0000256" key="1">
    <source>
        <dbReference type="ARBA" id="ARBA00022741"/>
    </source>
</evidence>
<evidence type="ECO:0000256" key="5">
    <source>
        <dbReference type="ARBA" id="ARBA00023163"/>
    </source>
</evidence>
<evidence type="ECO:0000256" key="6">
    <source>
        <dbReference type="PROSITE-ProRule" id="PRU00169"/>
    </source>
</evidence>
<dbReference type="Gene3D" id="1.10.8.60">
    <property type="match status" value="1"/>
</dbReference>
<dbReference type="Pfam" id="PF00072">
    <property type="entry name" value="Response_reg"/>
    <property type="match status" value="1"/>
</dbReference>
<dbReference type="PANTHER" id="PTHR32071">
    <property type="entry name" value="TRANSCRIPTIONAL REGULATORY PROTEIN"/>
    <property type="match status" value="1"/>
</dbReference>
<dbReference type="Proteomes" id="UP000826722">
    <property type="component" value="Chromosome"/>
</dbReference>
<evidence type="ECO:0000313" key="9">
    <source>
        <dbReference type="EMBL" id="BCM23945.1"/>
    </source>
</evidence>
<dbReference type="Pfam" id="PF00158">
    <property type="entry name" value="Sigma54_activat"/>
    <property type="match status" value="1"/>
</dbReference>
<dbReference type="GO" id="GO:0043565">
    <property type="term" value="F:sequence-specific DNA binding"/>
    <property type="evidence" value="ECO:0007669"/>
    <property type="project" value="InterPro"/>
</dbReference>
<evidence type="ECO:0000256" key="2">
    <source>
        <dbReference type="ARBA" id="ARBA00022840"/>
    </source>
</evidence>
<evidence type="ECO:0000256" key="4">
    <source>
        <dbReference type="ARBA" id="ARBA00023125"/>
    </source>
</evidence>
<dbReference type="InterPro" id="IPR027417">
    <property type="entry name" value="P-loop_NTPase"/>
</dbReference>
<dbReference type="AlphaFoldDB" id="A0A8D5FY93"/>
<keyword evidence="1" id="KW-0547">Nucleotide-binding</keyword>
<dbReference type="InterPro" id="IPR058031">
    <property type="entry name" value="AAA_lid_NorR"/>
</dbReference>
<dbReference type="RefSeq" id="WP_221764514.1">
    <property type="nucleotide sequence ID" value="NZ_AP024110.1"/>
</dbReference>
<dbReference type="PRINTS" id="PR01590">
    <property type="entry name" value="HTHFIS"/>
</dbReference>
<dbReference type="KEGG" id="mpau:ZMTM_02040"/>
<name>A0A8D5FY93_9PROT</name>
<accession>A0A8D5FY93</accession>
<keyword evidence="2" id="KW-0067">ATP-binding</keyword>
<dbReference type="InterPro" id="IPR002197">
    <property type="entry name" value="HTH_Fis"/>
</dbReference>
<dbReference type="PROSITE" id="PS00676">
    <property type="entry name" value="SIGMA54_INTERACT_2"/>
    <property type="match status" value="1"/>
</dbReference>
<sequence>MTIKPSCLVVDDETDLRELIVLTLQRMGIHADSASDLDDAKYLLKRNSYALCLTDMRLPDGNGLDLVRHINQHYAGLPVAVITAYGSADNAVSALKAGAFDYLTKPISLQQLRPLVQAALRLSKSEPSNSSELTLLGNSAKIQHIRTTIEKLSRSQAPVHIKGAVGTGKALAAELIHMNSTREHAPFISLNCSAVDTDAIEALLFGCKKESEQEKTGLFHEANGGTLFIDEVTEIPLVTQVKLLRAIQDKKITKLGSSDEDTIDVRLITATSQNMQAAMDNGLFRQDLYYRLNVIELIMPALTEIAEDIPLIASHLLEKRCKALNVIIPSFDSQALQALSQYKFPGNVRELENILERALTLCTHNKISVSDLSLPKPEKSKSTGLEANPDGLPDIALPDYLETIEKQAIINALEKTGQNKTAAAKLLGVSFRTLRYRLSKLGLSKDQD</sequence>
<dbReference type="InterPro" id="IPR011006">
    <property type="entry name" value="CheY-like_superfamily"/>
</dbReference>
<evidence type="ECO:0000256" key="3">
    <source>
        <dbReference type="ARBA" id="ARBA00023015"/>
    </source>
</evidence>
<organism evidence="9 10">
    <name type="scientific">Methyloradius palustris</name>
    <dbReference type="NCBI Taxonomy" id="2778876"/>
    <lineage>
        <taxon>Bacteria</taxon>
        <taxon>Pseudomonadati</taxon>
        <taxon>Pseudomonadota</taxon>
        <taxon>Betaproteobacteria</taxon>
        <taxon>Nitrosomonadales</taxon>
        <taxon>Methylophilaceae</taxon>
        <taxon>Methyloradius</taxon>
    </lineage>
</organism>
<dbReference type="GO" id="GO:0000160">
    <property type="term" value="P:phosphorelay signal transduction system"/>
    <property type="evidence" value="ECO:0007669"/>
    <property type="project" value="InterPro"/>
</dbReference>
<evidence type="ECO:0000259" key="8">
    <source>
        <dbReference type="PROSITE" id="PS50110"/>
    </source>
</evidence>
<dbReference type="GO" id="GO:0005524">
    <property type="term" value="F:ATP binding"/>
    <property type="evidence" value="ECO:0007669"/>
    <property type="project" value="UniProtKB-KW"/>
</dbReference>
<dbReference type="PROSITE" id="PS00688">
    <property type="entry name" value="SIGMA54_INTERACT_3"/>
    <property type="match status" value="1"/>
</dbReference>
<gene>
    <name evidence="9" type="primary">pilR</name>
    <name evidence="9" type="ORF">ZMTM_02040</name>
</gene>
<dbReference type="InterPro" id="IPR001789">
    <property type="entry name" value="Sig_transdc_resp-reg_receiver"/>
</dbReference>
<keyword evidence="10" id="KW-1185">Reference proteome</keyword>
<dbReference type="EMBL" id="AP024110">
    <property type="protein sequence ID" value="BCM23945.1"/>
    <property type="molecule type" value="Genomic_DNA"/>
</dbReference>
<evidence type="ECO:0000259" key="7">
    <source>
        <dbReference type="PROSITE" id="PS50045"/>
    </source>
</evidence>
<dbReference type="PROSITE" id="PS50045">
    <property type="entry name" value="SIGMA54_INTERACT_4"/>
    <property type="match status" value="1"/>
</dbReference>
<proteinExistence type="predicted"/>
<dbReference type="SMART" id="SM00448">
    <property type="entry name" value="REC"/>
    <property type="match status" value="1"/>
</dbReference>
<dbReference type="PROSITE" id="PS50110">
    <property type="entry name" value="RESPONSE_REGULATORY"/>
    <property type="match status" value="1"/>
</dbReference>
<dbReference type="SUPFAM" id="SSF52540">
    <property type="entry name" value="P-loop containing nucleoside triphosphate hydrolases"/>
    <property type="match status" value="1"/>
</dbReference>
<dbReference type="Pfam" id="PF25601">
    <property type="entry name" value="AAA_lid_14"/>
    <property type="match status" value="1"/>
</dbReference>
<dbReference type="Gene3D" id="1.10.10.60">
    <property type="entry name" value="Homeodomain-like"/>
    <property type="match status" value="1"/>
</dbReference>
<keyword evidence="5" id="KW-0804">Transcription</keyword>
<feature type="domain" description="Sigma-54 factor interaction" evidence="7">
    <location>
        <begin position="135"/>
        <end position="360"/>
    </location>
</feature>
<dbReference type="Gene3D" id="3.40.50.300">
    <property type="entry name" value="P-loop containing nucleotide triphosphate hydrolases"/>
    <property type="match status" value="1"/>
</dbReference>
<dbReference type="Pfam" id="PF02954">
    <property type="entry name" value="HTH_8"/>
    <property type="match status" value="1"/>
</dbReference>
<keyword evidence="4" id="KW-0238">DNA-binding</keyword>
<dbReference type="InterPro" id="IPR025944">
    <property type="entry name" value="Sigma_54_int_dom_CS"/>
</dbReference>
<dbReference type="SUPFAM" id="SSF52172">
    <property type="entry name" value="CheY-like"/>
    <property type="match status" value="1"/>
</dbReference>
<protein>
    <submittedName>
        <fullName evidence="9">Sigma-54-dependent Fis family transcriptional regulator</fullName>
    </submittedName>
</protein>
<dbReference type="FunFam" id="3.40.50.300:FF:000006">
    <property type="entry name" value="DNA-binding transcriptional regulator NtrC"/>
    <property type="match status" value="1"/>
</dbReference>
<keyword evidence="3" id="KW-0805">Transcription regulation</keyword>
<evidence type="ECO:0000313" key="10">
    <source>
        <dbReference type="Proteomes" id="UP000826722"/>
    </source>
</evidence>
<dbReference type="GO" id="GO:0006355">
    <property type="term" value="P:regulation of DNA-templated transcription"/>
    <property type="evidence" value="ECO:0007669"/>
    <property type="project" value="InterPro"/>
</dbReference>
<dbReference type="InterPro" id="IPR009057">
    <property type="entry name" value="Homeodomain-like_sf"/>
</dbReference>
<dbReference type="SUPFAM" id="SSF46689">
    <property type="entry name" value="Homeodomain-like"/>
    <property type="match status" value="1"/>
</dbReference>
<dbReference type="PANTHER" id="PTHR32071:SF100">
    <property type="entry name" value="RESPONSE REGULATOR PROTEIN PILR"/>
    <property type="match status" value="1"/>
</dbReference>
<dbReference type="CDD" id="cd00009">
    <property type="entry name" value="AAA"/>
    <property type="match status" value="1"/>
</dbReference>
<keyword evidence="6" id="KW-0597">Phosphoprotein</keyword>
<dbReference type="InterPro" id="IPR002078">
    <property type="entry name" value="Sigma_54_int"/>
</dbReference>
<feature type="modified residue" description="4-aspartylphosphate" evidence="6">
    <location>
        <position position="55"/>
    </location>
</feature>